<sequence length="131" mass="14307">MGLLWWPKNTASSSAAAAKRQGEAATDATTEASAASSCNSFSTSSHCPACLTKLVRKLKKQARIISLVPSRQASFECRYDPLSYSLNFDDTSTGCRNNLLDEDNYYKFCAFSSRFVANPRTPPRIVTASAH</sequence>
<gene>
    <name evidence="1" type="ORF">TIFTF001_033106</name>
</gene>
<proteinExistence type="predicted"/>
<keyword evidence="2" id="KW-1185">Reference proteome</keyword>
<accession>A0AA88DYC6</accession>
<protein>
    <submittedName>
        <fullName evidence="1">Uncharacterized protein</fullName>
    </submittedName>
</protein>
<dbReference type="EMBL" id="BTGU01000166">
    <property type="protein sequence ID" value="GMN64031.1"/>
    <property type="molecule type" value="Genomic_DNA"/>
</dbReference>
<dbReference type="Proteomes" id="UP001187192">
    <property type="component" value="Unassembled WGS sequence"/>
</dbReference>
<dbReference type="AlphaFoldDB" id="A0AA88DYC6"/>
<evidence type="ECO:0000313" key="2">
    <source>
        <dbReference type="Proteomes" id="UP001187192"/>
    </source>
</evidence>
<reference evidence="1" key="1">
    <citation type="submission" date="2023-07" db="EMBL/GenBank/DDBJ databases">
        <title>draft genome sequence of fig (Ficus carica).</title>
        <authorList>
            <person name="Takahashi T."/>
            <person name="Nishimura K."/>
        </authorList>
    </citation>
    <scope>NUCLEOTIDE SEQUENCE</scope>
</reference>
<organism evidence="1 2">
    <name type="scientific">Ficus carica</name>
    <name type="common">Common fig</name>
    <dbReference type="NCBI Taxonomy" id="3494"/>
    <lineage>
        <taxon>Eukaryota</taxon>
        <taxon>Viridiplantae</taxon>
        <taxon>Streptophyta</taxon>
        <taxon>Embryophyta</taxon>
        <taxon>Tracheophyta</taxon>
        <taxon>Spermatophyta</taxon>
        <taxon>Magnoliopsida</taxon>
        <taxon>eudicotyledons</taxon>
        <taxon>Gunneridae</taxon>
        <taxon>Pentapetalae</taxon>
        <taxon>rosids</taxon>
        <taxon>fabids</taxon>
        <taxon>Rosales</taxon>
        <taxon>Moraceae</taxon>
        <taxon>Ficeae</taxon>
        <taxon>Ficus</taxon>
    </lineage>
</organism>
<name>A0AA88DYC6_FICCA</name>
<evidence type="ECO:0000313" key="1">
    <source>
        <dbReference type="EMBL" id="GMN64031.1"/>
    </source>
</evidence>
<dbReference type="PANTHER" id="PTHR33168">
    <property type="entry name" value="STRESS INDUCED PROTEIN-RELATED"/>
    <property type="match status" value="1"/>
</dbReference>
<comment type="caution">
    <text evidence="1">The sequence shown here is derived from an EMBL/GenBank/DDBJ whole genome shotgun (WGS) entry which is preliminary data.</text>
</comment>